<dbReference type="InterPro" id="IPR013656">
    <property type="entry name" value="PAS_4"/>
</dbReference>
<dbReference type="GO" id="GO:0071732">
    <property type="term" value="P:cellular response to nitric oxide"/>
    <property type="evidence" value="ECO:0007669"/>
    <property type="project" value="UniProtKB-ARBA"/>
</dbReference>
<sequence length="790" mass="89117">MPADGWSFFQSHLAGDDNGRSARFADARERNHLVVRARWLILLLFGLYGMVAALLFSSSSYGFFVTDRQVLILCLAAVVVLVYNALLYWRYESLSTLPGINALQIVLDLSLVSLLIHFSGGAASWFWPVYLVVSIEAAVLLERRRYVIAVGLLGSLVYGLMLLFEYRGVLPPVKMPFVDQALHRDPLFLVLMWSWVAVLNATVAMISAFLMRVIRQENRTARESRERLVEFLDNANDLIFCVRSDGRFVYANRVWYQALGYAPEHLAGLRFTDVLAKEERGRCLMAIQEALRGDGSGGSIEGRFFGRDGRVIHVEGSVTCSRQGGEMLAWGICRDVTERMRAQEQLYYLAHHDSLTGLPNRMHFIEQLQGALAMARRLKKELAVLFLDLDRFKIINDTLGHAAGDELLMETASRLKGLLRESDCVGRMGGDEFAIVLGNLQQPQDAEKVAGKILEVLAEPVVVNGHELFITTSIGMAFFPRHHQDPEELVKKADIAMYGAKAQGRNNCMVYHEALDQDSEKRMIIEGSIRRALERNEFRIHYQPKVQVQEERVSSFEALIRWKHPELGLLPPAEFIPLAEETGLIFAIGDWVLDQVCRQLRRWLDEGLAPVRVAVNLSGYQLQQQNLVGQIRQVLDRYDLPPECLEIEITETVVMQNPDFAVAVLRQMKEIGIHISIDDFGTGYSSLSHLKRFSVNTLKIDRSFVREVDRNTTDAAIAKAIIAMGQSLDLNVIAEGVETEAQLEFLKRHQCNEIQGFLFSRPVEAEMATRILREGLIALQQQSSEVLPTG</sequence>
<keyword evidence="2" id="KW-0472">Membrane</keyword>
<dbReference type="PANTHER" id="PTHR44757">
    <property type="entry name" value="DIGUANYLATE CYCLASE DGCP"/>
    <property type="match status" value="1"/>
</dbReference>
<dbReference type="SUPFAM" id="SSF55073">
    <property type="entry name" value="Nucleotide cyclase"/>
    <property type="match status" value="1"/>
</dbReference>
<feature type="domain" description="EAL" evidence="5">
    <location>
        <begin position="522"/>
        <end position="776"/>
    </location>
</feature>
<keyword evidence="2" id="KW-0812">Transmembrane</keyword>
<name>A0A5D3WJJ9_9BACT</name>
<feature type="domain" description="PAS" evidence="3">
    <location>
        <begin position="224"/>
        <end position="294"/>
    </location>
</feature>
<dbReference type="EMBL" id="VNIB01000006">
    <property type="protein sequence ID" value="TYO98477.1"/>
    <property type="molecule type" value="Genomic_DNA"/>
</dbReference>
<dbReference type="Gene3D" id="3.30.70.270">
    <property type="match status" value="1"/>
</dbReference>
<dbReference type="InterPro" id="IPR052155">
    <property type="entry name" value="Biofilm_reg_signaling"/>
</dbReference>
<keyword evidence="2" id="KW-1133">Transmembrane helix</keyword>
<dbReference type="CDD" id="cd01949">
    <property type="entry name" value="GGDEF"/>
    <property type="match status" value="1"/>
</dbReference>
<dbReference type="SMART" id="SM00052">
    <property type="entry name" value="EAL"/>
    <property type="match status" value="1"/>
</dbReference>
<dbReference type="PROSITE" id="PS50883">
    <property type="entry name" value="EAL"/>
    <property type="match status" value="1"/>
</dbReference>
<dbReference type="InterPro" id="IPR043128">
    <property type="entry name" value="Rev_trsase/Diguanyl_cyclase"/>
</dbReference>
<dbReference type="PANTHER" id="PTHR44757:SF2">
    <property type="entry name" value="BIOFILM ARCHITECTURE MAINTENANCE PROTEIN MBAA"/>
    <property type="match status" value="1"/>
</dbReference>
<feature type="transmembrane region" description="Helical" evidence="2">
    <location>
        <begin position="39"/>
        <end position="64"/>
    </location>
</feature>
<dbReference type="InterPro" id="IPR035919">
    <property type="entry name" value="EAL_sf"/>
</dbReference>
<feature type="transmembrane region" description="Helical" evidence="2">
    <location>
        <begin position="186"/>
        <end position="210"/>
    </location>
</feature>
<dbReference type="NCBIfam" id="TIGR00229">
    <property type="entry name" value="sensory_box"/>
    <property type="match status" value="1"/>
</dbReference>
<dbReference type="PROSITE" id="PS50887">
    <property type="entry name" value="GGDEF"/>
    <property type="match status" value="1"/>
</dbReference>
<evidence type="ECO:0000259" key="4">
    <source>
        <dbReference type="PROSITE" id="PS50113"/>
    </source>
</evidence>
<dbReference type="Proteomes" id="UP000324159">
    <property type="component" value="Unassembled WGS sequence"/>
</dbReference>
<dbReference type="Gene3D" id="3.30.450.20">
    <property type="entry name" value="PAS domain"/>
    <property type="match status" value="1"/>
</dbReference>
<feature type="transmembrane region" description="Helical" evidence="2">
    <location>
        <begin position="146"/>
        <end position="166"/>
    </location>
</feature>
<dbReference type="Pfam" id="PF08448">
    <property type="entry name" value="PAS_4"/>
    <property type="match status" value="1"/>
</dbReference>
<dbReference type="PROSITE" id="PS50112">
    <property type="entry name" value="PAS"/>
    <property type="match status" value="1"/>
</dbReference>
<gene>
    <name evidence="7" type="ORF">EDC39_10677</name>
</gene>
<evidence type="ECO:0000259" key="3">
    <source>
        <dbReference type="PROSITE" id="PS50112"/>
    </source>
</evidence>
<dbReference type="SUPFAM" id="SSF55785">
    <property type="entry name" value="PYP-like sensor domain (PAS domain)"/>
    <property type="match status" value="1"/>
</dbReference>
<evidence type="ECO:0000256" key="1">
    <source>
        <dbReference type="ARBA" id="ARBA00051114"/>
    </source>
</evidence>
<evidence type="ECO:0000259" key="5">
    <source>
        <dbReference type="PROSITE" id="PS50883"/>
    </source>
</evidence>
<evidence type="ECO:0000313" key="8">
    <source>
        <dbReference type="Proteomes" id="UP000324159"/>
    </source>
</evidence>
<dbReference type="SUPFAM" id="SSF141868">
    <property type="entry name" value="EAL domain-like"/>
    <property type="match status" value="1"/>
</dbReference>
<accession>A0A5D3WJJ9</accession>
<evidence type="ECO:0000259" key="6">
    <source>
        <dbReference type="PROSITE" id="PS50887"/>
    </source>
</evidence>
<keyword evidence="8" id="KW-1185">Reference proteome</keyword>
<dbReference type="CDD" id="cd01948">
    <property type="entry name" value="EAL"/>
    <property type="match status" value="1"/>
</dbReference>
<feature type="transmembrane region" description="Helical" evidence="2">
    <location>
        <begin position="70"/>
        <end position="89"/>
    </location>
</feature>
<dbReference type="InterPro" id="IPR000160">
    <property type="entry name" value="GGDEF_dom"/>
</dbReference>
<feature type="domain" description="GGDEF" evidence="6">
    <location>
        <begin position="380"/>
        <end position="513"/>
    </location>
</feature>
<dbReference type="SMART" id="SM00267">
    <property type="entry name" value="GGDEF"/>
    <property type="match status" value="1"/>
</dbReference>
<dbReference type="SMART" id="SM00091">
    <property type="entry name" value="PAS"/>
    <property type="match status" value="1"/>
</dbReference>
<dbReference type="InterPro" id="IPR000700">
    <property type="entry name" value="PAS-assoc_C"/>
</dbReference>
<comment type="catalytic activity">
    <reaction evidence="1">
        <text>3',3'-c-di-GMP + H2O = 5'-phosphoguanylyl(3'-&gt;5')guanosine + H(+)</text>
        <dbReference type="Rhea" id="RHEA:24902"/>
        <dbReference type="ChEBI" id="CHEBI:15377"/>
        <dbReference type="ChEBI" id="CHEBI:15378"/>
        <dbReference type="ChEBI" id="CHEBI:58754"/>
        <dbReference type="ChEBI" id="CHEBI:58805"/>
        <dbReference type="EC" id="3.1.4.52"/>
    </reaction>
    <physiologicalReaction direction="left-to-right" evidence="1">
        <dbReference type="Rhea" id="RHEA:24903"/>
    </physiologicalReaction>
</comment>
<protein>
    <submittedName>
        <fullName evidence="7">PAS domain S-box-containing protein/diguanylate cyclase (GGDEF)-like protein</fullName>
    </submittedName>
</protein>
<organism evidence="7 8">
    <name type="scientific">Geothermobacter ehrlichii</name>
    <dbReference type="NCBI Taxonomy" id="213224"/>
    <lineage>
        <taxon>Bacteria</taxon>
        <taxon>Pseudomonadati</taxon>
        <taxon>Thermodesulfobacteriota</taxon>
        <taxon>Desulfuromonadia</taxon>
        <taxon>Desulfuromonadales</taxon>
        <taxon>Geothermobacteraceae</taxon>
        <taxon>Geothermobacter</taxon>
    </lineage>
</organism>
<evidence type="ECO:0000313" key="7">
    <source>
        <dbReference type="EMBL" id="TYO98477.1"/>
    </source>
</evidence>
<dbReference type="PROSITE" id="PS50113">
    <property type="entry name" value="PAC"/>
    <property type="match status" value="1"/>
</dbReference>
<dbReference type="GO" id="GO:0071111">
    <property type="term" value="F:cyclic-guanylate-specific phosphodiesterase activity"/>
    <property type="evidence" value="ECO:0007669"/>
    <property type="project" value="UniProtKB-EC"/>
</dbReference>
<dbReference type="InterPro" id="IPR035965">
    <property type="entry name" value="PAS-like_dom_sf"/>
</dbReference>
<dbReference type="InterPro" id="IPR000014">
    <property type="entry name" value="PAS"/>
</dbReference>
<dbReference type="Pfam" id="PF00563">
    <property type="entry name" value="EAL"/>
    <property type="match status" value="1"/>
</dbReference>
<dbReference type="NCBIfam" id="TIGR00254">
    <property type="entry name" value="GGDEF"/>
    <property type="match status" value="1"/>
</dbReference>
<proteinExistence type="predicted"/>
<dbReference type="AlphaFoldDB" id="A0A5D3WJJ9"/>
<dbReference type="FunFam" id="3.20.20.450:FF:000001">
    <property type="entry name" value="Cyclic di-GMP phosphodiesterase yahA"/>
    <property type="match status" value="1"/>
</dbReference>
<dbReference type="CDD" id="cd00130">
    <property type="entry name" value="PAS"/>
    <property type="match status" value="1"/>
</dbReference>
<dbReference type="Pfam" id="PF00990">
    <property type="entry name" value="GGDEF"/>
    <property type="match status" value="1"/>
</dbReference>
<dbReference type="InterPro" id="IPR001633">
    <property type="entry name" value="EAL_dom"/>
</dbReference>
<feature type="domain" description="PAC" evidence="4">
    <location>
        <begin position="298"/>
        <end position="348"/>
    </location>
</feature>
<dbReference type="Gene3D" id="3.20.20.450">
    <property type="entry name" value="EAL domain"/>
    <property type="match status" value="1"/>
</dbReference>
<evidence type="ECO:0000256" key="2">
    <source>
        <dbReference type="SAM" id="Phobius"/>
    </source>
</evidence>
<reference evidence="7 8" key="1">
    <citation type="submission" date="2019-07" db="EMBL/GenBank/DDBJ databases">
        <title>Genomic Encyclopedia of Type Strains, Phase IV (KMG-IV): sequencing the most valuable type-strain genomes for metagenomic binning, comparative biology and taxonomic classification.</title>
        <authorList>
            <person name="Goeker M."/>
        </authorList>
    </citation>
    <scope>NUCLEOTIDE SEQUENCE [LARGE SCALE GENOMIC DNA]</scope>
    <source>
        <strain evidence="7 8">SS015</strain>
    </source>
</reference>
<dbReference type="InterPro" id="IPR029787">
    <property type="entry name" value="Nucleotide_cyclase"/>
</dbReference>
<dbReference type="FunFam" id="3.30.70.270:FF:000001">
    <property type="entry name" value="Diguanylate cyclase domain protein"/>
    <property type="match status" value="1"/>
</dbReference>
<comment type="caution">
    <text evidence="7">The sequence shown here is derived from an EMBL/GenBank/DDBJ whole genome shotgun (WGS) entry which is preliminary data.</text>
</comment>